<dbReference type="PANTHER" id="PTHR42956">
    <property type="entry name" value="NITROGENASE IRON-MOLYBDENUM COFACTOR BIOSYNTHESIS PROTEIN NIFE"/>
    <property type="match status" value="1"/>
</dbReference>
<evidence type="ECO:0000313" key="3">
    <source>
        <dbReference type="Proteomes" id="UP000216052"/>
    </source>
</evidence>
<organism evidence="2 3">
    <name type="scientific">Sporomusa acidovorans (strain ATCC 49682 / DSM 3132 / Mol)</name>
    <dbReference type="NCBI Taxonomy" id="1123286"/>
    <lineage>
        <taxon>Bacteria</taxon>
        <taxon>Bacillati</taxon>
        <taxon>Bacillota</taxon>
        <taxon>Negativicutes</taxon>
        <taxon>Selenomonadales</taxon>
        <taxon>Sporomusaceae</taxon>
        <taxon>Sporomusa</taxon>
    </lineage>
</organism>
<dbReference type="Proteomes" id="UP000216052">
    <property type="component" value="Chromosome"/>
</dbReference>
<dbReference type="SUPFAM" id="SSF53807">
    <property type="entry name" value="Helical backbone' metal receptor"/>
    <property type="match status" value="1"/>
</dbReference>
<dbReference type="PANTHER" id="PTHR42956:SF1">
    <property type="entry name" value="NITROGENASE IRON-MOLYBDENUM COFACTOR BIOSYNTHESIS PROTEIN NIFE"/>
    <property type="match status" value="1"/>
</dbReference>
<evidence type="ECO:0000313" key="2">
    <source>
        <dbReference type="EMBL" id="XFO71036.1"/>
    </source>
</evidence>
<dbReference type="Pfam" id="PF00148">
    <property type="entry name" value="Oxidored_nitro"/>
    <property type="match status" value="1"/>
</dbReference>
<protein>
    <submittedName>
        <fullName evidence="2">Light-independent protochlorophyllide reductase subunit B</fullName>
        <ecNumber evidence="2">1.3.7.7</ecNumber>
    </submittedName>
</protein>
<dbReference type="RefSeq" id="WP_169716937.1">
    <property type="nucleotide sequence ID" value="NZ_CP155571.1"/>
</dbReference>
<accession>A0ABZ3IZB9</accession>
<dbReference type="CDD" id="cd00316">
    <property type="entry name" value="Oxidoreductase_nitrogenase"/>
    <property type="match status" value="1"/>
</dbReference>
<dbReference type="Gene3D" id="3.40.50.1980">
    <property type="entry name" value="Nitrogenase molybdenum iron protein domain"/>
    <property type="match status" value="3"/>
</dbReference>
<dbReference type="GO" id="GO:0016491">
    <property type="term" value="F:oxidoreductase activity"/>
    <property type="evidence" value="ECO:0007669"/>
    <property type="project" value="UniProtKB-KW"/>
</dbReference>
<dbReference type="InterPro" id="IPR049939">
    <property type="entry name" value="NifE-like"/>
</dbReference>
<sequence length="431" mass="47441">MCNEEWNDARFLAEACALTGSAAFFAGIPDAVLIANGPMWCYYYALRYLQKQCPEINARFYCTQADNHAVIYGTEECLLETLQIIRRQTRPAVVLIENSCSVSLIGDDIAGIARQADLPCPVVCMDSGGMEGGFAAGYRNAAKAYFDQIALTRPQNVQANAVNLLGGTVGYYRGASDVRELERMLKRAGYQVLACPGAGSSTGEITAMAQAALNIVVHDELGLDLANMLQERYGMPYVTLALPYGLQGSFAWLETIRQHLTPTDCDFSEVSQEVKRLERKQQAAELEMQRIWGDLWFAKTLIAAPASVAVAMAVAVRTEWLDTGRLTVVSYDRRPAHIATEGYIDAFLDAAGDSQLIEQELTALTGGLLLGSSNERAILQQRSVADAVYLNIALPVYDEVQLCDWPLMGFRGACYLTESLWNRHIANCQRR</sequence>
<keyword evidence="2" id="KW-0560">Oxidoreductase</keyword>
<reference evidence="2" key="1">
    <citation type="submission" date="2024-05" db="EMBL/GenBank/DDBJ databases">
        <title>Isolation and characterization of Sporomusa carbonis sp. nov., a carboxydotrophic hydrogenogen in the genus of Sporomusa isolated from a charcoal burning pile.</title>
        <authorList>
            <person name="Boeer T."/>
            <person name="Rosenbaum F."/>
            <person name="Eysell L."/>
            <person name="Mueller V."/>
            <person name="Daniel R."/>
            <person name="Poehlein A."/>
        </authorList>
    </citation>
    <scope>NUCLEOTIDE SEQUENCE [LARGE SCALE GENOMIC DNA]</scope>
    <source>
        <strain evidence="2">DSM 3132</strain>
    </source>
</reference>
<evidence type="ECO:0000259" key="1">
    <source>
        <dbReference type="Pfam" id="PF00148"/>
    </source>
</evidence>
<dbReference type="EC" id="1.3.7.7" evidence="2"/>
<name>A0ABZ3IZB9_SPOA4</name>
<dbReference type="EMBL" id="CP155571">
    <property type="protein sequence ID" value="XFO71036.1"/>
    <property type="molecule type" value="Genomic_DNA"/>
</dbReference>
<proteinExistence type="predicted"/>
<dbReference type="InterPro" id="IPR000510">
    <property type="entry name" value="Nase/OxRdtase_comp1"/>
</dbReference>
<gene>
    <name evidence="2" type="primary">bchB_2</name>
    <name evidence="2" type="ORF">SPACI_010360</name>
</gene>
<feature type="domain" description="Nitrogenase/oxidoreductase component 1" evidence="1">
    <location>
        <begin position="16"/>
        <end position="422"/>
    </location>
</feature>
<keyword evidence="3" id="KW-1185">Reference proteome</keyword>